<dbReference type="GO" id="GO:0006355">
    <property type="term" value="P:regulation of DNA-templated transcription"/>
    <property type="evidence" value="ECO:0007669"/>
    <property type="project" value="InterPro"/>
</dbReference>
<dbReference type="CDD" id="cd06170">
    <property type="entry name" value="LuxR_C_like"/>
    <property type="match status" value="1"/>
</dbReference>
<dbReference type="PRINTS" id="PR00038">
    <property type="entry name" value="HTHLUXR"/>
</dbReference>
<accession>A0A6I3S110</accession>
<dbReference type="InterPro" id="IPR051015">
    <property type="entry name" value="EvgA-like"/>
</dbReference>
<dbReference type="Pfam" id="PF00072">
    <property type="entry name" value="Response_reg"/>
    <property type="match status" value="1"/>
</dbReference>
<dbReference type="SUPFAM" id="SSF52172">
    <property type="entry name" value="CheY-like"/>
    <property type="match status" value="1"/>
</dbReference>
<dbReference type="PROSITE" id="PS50110">
    <property type="entry name" value="RESPONSE_REGULATORY"/>
    <property type="match status" value="1"/>
</dbReference>
<dbReference type="RefSeq" id="WP_021867686.1">
    <property type="nucleotide sequence ID" value="NZ_CAJUON010000004.1"/>
</dbReference>
<dbReference type="PROSITE" id="PS50043">
    <property type="entry name" value="HTH_LUXR_2"/>
    <property type="match status" value="1"/>
</dbReference>
<gene>
    <name evidence="2" type="ORF">GMD42_05605</name>
</gene>
<dbReference type="InterPro" id="IPR016032">
    <property type="entry name" value="Sig_transdc_resp-reg_C-effctor"/>
</dbReference>
<proteinExistence type="predicted"/>
<name>A0A6I3S110_9BURK</name>
<dbReference type="AlphaFoldDB" id="A0A6I3S110"/>
<dbReference type="PANTHER" id="PTHR45566">
    <property type="entry name" value="HTH-TYPE TRANSCRIPTIONAL REGULATOR YHJB-RELATED"/>
    <property type="match status" value="1"/>
</dbReference>
<dbReference type="SMART" id="SM00421">
    <property type="entry name" value="HTH_LUXR"/>
    <property type="match status" value="1"/>
</dbReference>
<evidence type="ECO:0000313" key="3">
    <source>
        <dbReference type="Proteomes" id="UP000462362"/>
    </source>
</evidence>
<sequence>MTIDAGIKKRFLIRIVDDDVGVRAGLTFLLKCLGWSSVDYLSAEEFLEKDNMLIPGCILLDIRMPGMSGLALQQKLFSDGVQLPVVIITGYADVETAVRTLKRGAFDFLEKPIEAEKLDAVLENCWNRWNVKNSGQSPQKIAAIFHEMSEREKGIVRLLVQELTSKQIGDRLGLSERTVQGHRLNLYKKFGVHTRDELLSCLKVMEELSD</sequence>
<dbReference type="InterPro" id="IPR036388">
    <property type="entry name" value="WH-like_DNA-bd_sf"/>
</dbReference>
<dbReference type="GO" id="GO:0003677">
    <property type="term" value="F:DNA binding"/>
    <property type="evidence" value="ECO:0007669"/>
    <property type="project" value="UniProtKB-KW"/>
</dbReference>
<evidence type="ECO:0000313" key="2">
    <source>
        <dbReference type="EMBL" id="MTU43103.1"/>
    </source>
</evidence>
<dbReference type="Gene3D" id="3.40.50.2300">
    <property type="match status" value="1"/>
</dbReference>
<organism evidence="2 3">
    <name type="scientific">Parasutterella excrementihominis</name>
    <dbReference type="NCBI Taxonomy" id="487175"/>
    <lineage>
        <taxon>Bacteria</taxon>
        <taxon>Pseudomonadati</taxon>
        <taxon>Pseudomonadota</taxon>
        <taxon>Betaproteobacteria</taxon>
        <taxon>Burkholderiales</taxon>
        <taxon>Sutterellaceae</taxon>
        <taxon>Parasutterella</taxon>
    </lineage>
</organism>
<reference evidence="2 3" key="1">
    <citation type="journal article" date="2019" name="Nat. Med.">
        <title>A library of human gut bacterial isolates paired with longitudinal multiomics data enables mechanistic microbiome research.</title>
        <authorList>
            <person name="Poyet M."/>
            <person name="Groussin M."/>
            <person name="Gibbons S.M."/>
            <person name="Avila-Pacheco J."/>
            <person name="Jiang X."/>
            <person name="Kearney S.M."/>
            <person name="Perrotta A.R."/>
            <person name="Berdy B."/>
            <person name="Zhao S."/>
            <person name="Lieberman T.D."/>
            <person name="Swanson P.K."/>
            <person name="Smith M."/>
            <person name="Roesemann S."/>
            <person name="Alexander J.E."/>
            <person name="Rich S.A."/>
            <person name="Livny J."/>
            <person name="Vlamakis H."/>
            <person name="Clish C."/>
            <person name="Bullock K."/>
            <person name="Deik A."/>
            <person name="Scott J."/>
            <person name="Pierce K.A."/>
            <person name="Xavier R.J."/>
            <person name="Alm E.J."/>
        </authorList>
    </citation>
    <scope>NUCLEOTIDE SEQUENCE [LARGE SCALE GENOMIC DNA]</scope>
    <source>
        <strain evidence="2 3">BIOML-A2</strain>
    </source>
</reference>
<dbReference type="SUPFAM" id="SSF46894">
    <property type="entry name" value="C-terminal effector domain of the bipartite response regulators"/>
    <property type="match status" value="1"/>
</dbReference>
<dbReference type="Pfam" id="PF00196">
    <property type="entry name" value="GerE"/>
    <property type="match status" value="1"/>
</dbReference>
<dbReference type="Proteomes" id="UP000462362">
    <property type="component" value="Unassembled WGS sequence"/>
</dbReference>
<keyword evidence="1" id="KW-0238">DNA-binding</keyword>
<dbReference type="EMBL" id="WNCL01000013">
    <property type="protein sequence ID" value="MTU43103.1"/>
    <property type="molecule type" value="Genomic_DNA"/>
</dbReference>
<dbReference type="PANTHER" id="PTHR45566:SF2">
    <property type="entry name" value="NARL SUBFAMILY"/>
    <property type="match status" value="1"/>
</dbReference>
<comment type="caution">
    <text evidence="2">The sequence shown here is derived from an EMBL/GenBank/DDBJ whole genome shotgun (WGS) entry which is preliminary data.</text>
</comment>
<dbReference type="InterPro" id="IPR000792">
    <property type="entry name" value="Tscrpt_reg_LuxR_C"/>
</dbReference>
<dbReference type="Gene3D" id="1.10.10.10">
    <property type="entry name" value="Winged helix-like DNA-binding domain superfamily/Winged helix DNA-binding domain"/>
    <property type="match status" value="1"/>
</dbReference>
<dbReference type="SMART" id="SM00448">
    <property type="entry name" value="REC"/>
    <property type="match status" value="1"/>
</dbReference>
<dbReference type="GO" id="GO:0000160">
    <property type="term" value="P:phosphorelay signal transduction system"/>
    <property type="evidence" value="ECO:0007669"/>
    <property type="project" value="InterPro"/>
</dbReference>
<dbReference type="InterPro" id="IPR011006">
    <property type="entry name" value="CheY-like_superfamily"/>
</dbReference>
<dbReference type="InterPro" id="IPR001789">
    <property type="entry name" value="Sig_transdc_resp-reg_receiver"/>
</dbReference>
<evidence type="ECO:0000256" key="1">
    <source>
        <dbReference type="ARBA" id="ARBA00023125"/>
    </source>
</evidence>
<protein>
    <submittedName>
        <fullName evidence="2">Response regulator</fullName>
    </submittedName>
</protein>